<evidence type="ECO:0000256" key="5">
    <source>
        <dbReference type="ARBA" id="ARBA00022989"/>
    </source>
</evidence>
<reference evidence="9 10" key="1">
    <citation type="submission" date="2019-02" db="EMBL/GenBank/DDBJ databases">
        <title>Genome sequencing of the rare red list fungi Bondarzewia mesenterica.</title>
        <authorList>
            <person name="Buettner E."/>
            <person name="Kellner H."/>
        </authorList>
    </citation>
    <scope>NUCLEOTIDE SEQUENCE [LARGE SCALE GENOMIC DNA]</scope>
    <source>
        <strain evidence="9 10">DSM 108281</strain>
    </source>
</reference>
<keyword evidence="5 8" id="KW-1133">Transmembrane helix</keyword>
<evidence type="ECO:0000256" key="3">
    <source>
        <dbReference type="ARBA" id="ARBA00022801"/>
    </source>
</evidence>
<evidence type="ECO:0000256" key="7">
    <source>
        <dbReference type="ARBA" id="ARBA00023136"/>
    </source>
</evidence>
<dbReference type="Proteomes" id="UP000310158">
    <property type="component" value="Unassembled WGS sequence"/>
</dbReference>
<dbReference type="OrthoDB" id="5579088at2759"/>
<dbReference type="GO" id="GO:0008654">
    <property type="term" value="P:phospholipid biosynthetic process"/>
    <property type="evidence" value="ECO:0007669"/>
    <property type="project" value="TreeGrafter"/>
</dbReference>
<comment type="subcellular location">
    <subcellularLocation>
        <location evidence="1">Endoplasmic reticulum membrane</location>
        <topology evidence="1">Multi-pass membrane protein</topology>
    </subcellularLocation>
</comment>
<evidence type="ECO:0000256" key="8">
    <source>
        <dbReference type="SAM" id="Phobius"/>
    </source>
</evidence>
<dbReference type="PANTHER" id="PTHR23129">
    <property type="entry name" value="ACYL-COENZYME A DIPHOSPHATASE FITM2"/>
    <property type="match status" value="1"/>
</dbReference>
<dbReference type="GO" id="GO:0034389">
    <property type="term" value="P:lipid droplet organization"/>
    <property type="evidence" value="ECO:0007669"/>
    <property type="project" value="TreeGrafter"/>
</dbReference>
<feature type="transmembrane region" description="Helical" evidence="8">
    <location>
        <begin position="90"/>
        <end position="108"/>
    </location>
</feature>
<evidence type="ECO:0000313" key="10">
    <source>
        <dbReference type="Proteomes" id="UP000310158"/>
    </source>
</evidence>
<keyword evidence="3" id="KW-0378">Hydrolase</keyword>
<dbReference type="InterPro" id="IPR019388">
    <property type="entry name" value="FIT"/>
</dbReference>
<accession>A0A4S4M0K5</accession>
<keyword evidence="6" id="KW-0443">Lipid metabolism</keyword>
<name>A0A4S4M0K5_9AGAM</name>
<feature type="transmembrane region" description="Helical" evidence="8">
    <location>
        <begin position="56"/>
        <end position="78"/>
    </location>
</feature>
<keyword evidence="4" id="KW-0256">Endoplasmic reticulum</keyword>
<dbReference type="GO" id="GO:0019915">
    <property type="term" value="P:lipid storage"/>
    <property type="evidence" value="ECO:0007669"/>
    <property type="project" value="InterPro"/>
</dbReference>
<keyword evidence="2 8" id="KW-0812">Transmembrane</keyword>
<evidence type="ECO:0000256" key="2">
    <source>
        <dbReference type="ARBA" id="ARBA00022692"/>
    </source>
</evidence>
<protein>
    <submittedName>
        <fullName evidence="9">Uncharacterized protein</fullName>
    </submittedName>
</protein>
<evidence type="ECO:0000313" key="9">
    <source>
        <dbReference type="EMBL" id="THH16250.1"/>
    </source>
</evidence>
<sequence>MLDIRVVAFILTFMTVFFGTISSVKNNSYLDTSNPLLTALPHPLHSTHYFASKTNLFNIIFLKRAWAWTSVFFLFHICSSPPRTHRFRRAVQFTLATASWLVFTTWFFGPALLERLITASGGECVLHLPGTDGAYVTLPSEYCFNRTRVSPSTHPHIFPQSFLNSHPETAALLAGWFGVPRLRRGHDVSGHVFLLTLSILFLADQLRSSFRARTSWSHTHLYAVISNFSLIALWLFASWVTSLYFHSPMEKVTGFLLGIASFAVTQIPVVLFPEVDVSQASIATKLHQR</sequence>
<evidence type="ECO:0000256" key="4">
    <source>
        <dbReference type="ARBA" id="ARBA00022824"/>
    </source>
</evidence>
<organism evidence="9 10">
    <name type="scientific">Bondarzewia mesenterica</name>
    <dbReference type="NCBI Taxonomy" id="1095465"/>
    <lineage>
        <taxon>Eukaryota</taxon>
        <taxon>Fungi</taxon>
        <taxon>Dikarya</taxon>
        <taxon>Basidiomycota</taxon>
        <taxon>Agaricomycotina</taxon>
        <taxon>Agaricomycetes</taxon>
        <taxon>Russulales</taxon>
        <taxon>Bondarzewiaceae</taxon>
        <taxon>Bondarzewia</taxon>
    </lineage>
</organism>
<feature type="transmembrane region" description="Helical" evidence="8">
    <location>
        <begin position="252"/>
        <end position="272"/>
    </location>
</feature>
<evidence type="ECO:0000256" key="6">
    <source>
        <dbReference type="ARBA" id="ARBA00023098"/>
    </source>
</evidence>
<evidence type="ECO:0000256" key="1">
    <source>
        <dbReference type="ARBA" id="ARBA00004477"/>
    </source>
</evidence>
<keyword evidence="10" id="KW-1185">Reference proteome</keyword>
<comment type="caution">
    <text evidence="9">The sequence shown here is derived from an EMBL/GenBank/DDBJ whole genome shotgun (WGS) entry which is preliminary data.</text>
</comment>
<dbReference type="Pfam" id="PF10261">
    <property type="entry name" value="FIT"/>
    <property type="match status" value="2"/>
</dbReference>
<dbReference type="GO" id="GO:0005789">
    <property type="term" value="C:endoplasmic reticulum membrane"/>
    <property type="evidence" value="ECO:0007669"/>
    <property type="project" value="UniProtKB-SubCell"/>
</dbReference>
<feature type="transmembrane region" description="Helical" evidence="8">
    <location>
        <begin position="188"/>
        <end position="207"/>
    </location>
</feature>
<dbReference type="GO" id="GO:0010945">
    <property type="term" value="F:coenzyme A diphosphatase activity"/>
    <property type="evidence" value="ECO:0007669"/>
    <property type="project" value="InterPro"/>
</dbReference>
<proteinExistence type="predicted"/>
<gene>
    <name evidence="9" type="ORF">EW146_g4364</name>
</gene>
<dbReference type="PANTHER" id="PTHR23129:SF0">
    <property type="entry name" value="ACYL-COENZYME A DIPHOSPHATASE FITM2"/>
    <property type="match status" value="1"/>
</dbReference>
<feature type="transmembrane region" description="Helical" evidence="8">
    <location>
        <begin position="219"/>
        <end position="240"/>
    </location>
</feature>
<dbReference type="AlphaFoldDB" id="A0A4S4M0K5"/>
<dbReference type="EMBL" id="SGPL01000167">
    <property type="protein sequence ID" value="THH16250.1"/>
    <property type="molecule type" value="Genomic_DNA"/>
</dbReference>
<keyword evidence="7 8" id="KW-0472">Membrane</keyword>